<reference evidence="3 4" key="1">
    <citation type="submission" date="2015-09" db="EMBL/GenBank/DDBJ databases">
        <title>Host preference determinants of Valsa canker pathogens revealed by comparative genomics.</title>
        <authorList>
            <person name="Yin Z."/>
            <person name="Huang L."/>
        </authorList>
    </citation>
    <scope>NUCLEOTIDE SEQUENCE [LARGE SCALE GENOMIC DNA]</scope>
    <source>
        <strain evidence="3 4">03-1</strain>
    </source>
</reference>
<dbReference type="InterPro" id="IPR036928">
    <property type="entry name" value="AS_sf"/>
</dbReference>
<dbReference type="SUPFAM" id="SSF75304">
    <property type="entry name" value="Amidase signature (AS) enzymes"/>
    <property type="match status" value="1"/>
</dbReference>
<dbReference type="OrthoDB" id="5423360at2759"/>
<dbReference type="EMBL" id="LKEA01000006">
    <property type="protein sequence ID" value="ROW08437.1"/>
    <property type="molecule type" value="Genomic_DNA"/>
</dbReference>
<comment type="caution">
    <text evidence="3">The sequence shown here is derived from an EMBL/GenBank/DDBJ whole genome shotgun (WGS) entry which is preliminary data.</text>
</comment>
<dbReference type="Gene3D" id="3.90.1300.10">
    <property type="entry name" value="Amidase signature (AS) domain"/>
    <property type="match status" value="1"/>
</dbReference>
<feature type="domain" description="Amidase" evidence="2">
    <location>
        <begin position="188"/>
        <end position="355"/>
    </location>
</feature>
<dbReference type="PANTHER" id="PTHR46310">
    <property type="entry name" value="AMIDASE 1"/>
    <property type="match status" value="1"/>
</dbReference>
<evidence type="ECO:0000313" key="3">
    <source>
        <dbReference type="EMBL" id="ROW08437.1"/>
    </source>
</evidence>
<dbReference type="Pfam" id="PF01425">
    <property type="entry name" value="Amidase"/>
    <property type="match status" value="1"/>
</dbReference>
<dbReference type="InterPro" id="IPR023631">
    <property type="entry name" value="Amidase_dom"/>
</dbReference>
<dbReference type="STRING" id="356882.A0A423WY40"/>
<protein>
    <recommendedName>
        <fullName evidence="2">Amidase domain-containing protein</fullName>
    </recommendedName>
</protein>
<accession>A0A423WY40</accession>
<evidence type="ECO:0000259" key="2">
    <source>
        <dbReference type="Pfam" id="PF01425"/>
    </source>
</evidence>
<evidence type="ECO:0000256" key="1">
    <source>
        <dbReference type="SAM" id="MobiDB-lite"/>
    </source>
</evidence>
<keyword evidence="4" id="KW-1185">Reference proteome</keyword>
<dbReference type="Proteomes" id="UP000283895">
    <property type="component" value="Unassembled WGS sequence"/>
</dbReference>
<organism evidence="3 4">
    <name type="scientific">Cytospora schulzeri</name>
    <dbReference type="NCBI Taxonomy" id="448051"/>
    <lineage>
        <taxon>Eukaryota</taxon>
        <taxon>Fungi</taxon>
        <taxon>Dikarya</taxon>
        <taxon>Ascomycota</taxon>
        <taxon>Pezizomycotina</taxon>
        <taxon>Sordariomycetes</taxon>
        <taxon>Sordariomycetidae</taxon>
        <taxon>Diaporthales</taxon>
        <taxon>Cytosporaceae</taxon>
        <taxon>Cytospora</taxon>
    </lineage>
</organism>
<feature type="region of interest" description="Disordered" evidence="1">
    <location>
        <begin position="616"/>
        <end position="636"/>
    </location>
</feature>
<evidence type="ECO:0000313" key="4">
    <source>
        <dbReference type="Proteomes" id="UP000283895"/>
    </source>
</evidence>
<dbReference type="PANTHER" id="PTHR46310:SF7">
    <property type="entry name" value="AMIDASE 1"/>
    <property type="match status" value="1"/>
</dbReference>
<dbReference type="AlphaFoldDB" id="A0A423WY40"/>
<gene>
    <name evidence="3" type="ORF">VMCG_03147</name>
</gene>
<proteinExistence type="predicted"/>
<sequence>MALKHLITCVVAGVDYLVHPQILGSVEESVRADQIIPVVVLSENEVNSGPEELWWTLKYLVDYDDVCTDEFTGIIVERPSSSGAASRHTLDDNASDPFLGRFPSVYHLASGDVSPQGIEELPSGPYFLSGPNLHQAWRLYPDDLDAFTFGMLPDDLYNPQSFQAITSQSSDGLSRTIPVPSRHYHHPDAKRPLAGSRISLKDTFAAEGVKTTLSSRAWAELYPAANASAAYVQKLLDLGAVVVGKTKTTQFAAGSEWVDVHSPVNPRGDGYQEAGGSSVGAAASLAGYGWLDYAVGGDSAGSVRESAACHGLHAIRPTLGSASLEGVKVNSPRYDTVGLLGRGLKDLVHVAKHSLDIPDRGTTLPRRIIFPVDFFPLPDPDHQKLVEEFVEKLEGHLGVRRIEVDLAQLWKDKPPSEPFVTDESLQEYMKKAPFWSLCYDYFRASGQFRSDYRDTFDKEPFVETSPSFYWDIGANITEDEYDFYLAQLDTFKTWFDRTIMSLDYEESGDAIMVLPCGSDGPKYRDTAPDEPTAVEGIDSKFLSPILGTPHVVVPFAQLPYKSRISKTLEYRPICISLMGGRGSDLALLRLAEETLQAAGWRTGVDTGRFTFPVGNNGRHVKDDVDGSGQGAMPVEPHANSVMSDLEEVLDEL</sequence>
<name>A0A423WY40_9PEZI</name>